<keyword evidence="1" id="KW-1133">Transmembrane helix</keyword>
<keyword evidence="1" id="KW-0472">Membrane</keyword>
<sequence>MSGQGNGALRLTMRPRNVRWVAYGLAALIFLTLLVLAVIMPGEWGVPDRVALVALGAVMAAGLHLLARPHLELTENRVTVVNSIRTHVLVWPEIVDARMPVGEPWPSIDLLDGSTLAVMAIQSNDGDRARADLARFQELLHQYGEAAEPRR</sequence>
<evidence type="ECO:0000259" key="2">
    <source>
        <dbReference type="Pfam" id="PF10756"/>
    </source>
</evidence>
<accession>A0A9W6UHI8</accession>
<evidence type="ECO:0000256" key="1">
    <source>
        <dbReference type="SAM" id="Phobius"/>
    </source>
</evidence>
<feature type="transmembrane region" description="Helical" evidence="1">
    <location>
        <begin position="20"/>
        <end position="39"/>
    </location>
</feature>
<dbReference type="EMBL" id="BSQG01000001">
    <property type="protein sequence ID" value="GLU46010.1"/>
    <property type="molecule type" value="Genomic_DNA"/>
</dbReference>
<reference evidence="3" key="1">
    <citation type="submission" date="2023-02" db="EMBL/GenBank/DDBJ databases">
        <title>Nocardiopsis ansamitocini NBRC 112285.</title>
        <authorList>
            <person name="Ichikawa N."/>
            <person name="Sato H."/>
            <person name="Tonouchi N."/>
        </authorList>
    </citation>
    <scope>NUCLEOTIDE SEQUENCE</scope>
    <source>
        <strain evidence="3">NBRC 112285</strain>
    </source>
</reference>
<name>A0A9W6UHI8_9ACTN</name>
<keyword evidence="4" id="KW-1185">Reference proteome</keyword>
<dbReference type="Pfam" id="PF10756">
    <property type="entry name" value="bPH_6"/>
    <property type="match status" value="1"/>
</dbReference>
<feature type="transmembrane region" description="Helical" evidence="1">
    <location>
        <begin position="51"/>
        <end position="67"/>
    </location>
</feature>
<evidence type="ECO:0000313" key="3">
    <source>
        <dbReference type="EMBL" id="GLU46010.1"/>
    </source>
</evidence>
<keyword evidence="1" id="KW-0812">Transmembrane</keyword>
<comment type="caution">
    <text evidence="3">The sequence shown here is derived from an EMBL/GenBank/DDBJ whole genome shotgun (WGS) entry which is preliminary data.</text>
</comment>
<dbReference type="Proteomes" id="UP001165092">
    <property type="component" value="Unassembled WGS sequence"/>
</dbReference>
<dbReference type="AlphaFoldDB" id="A0A9W6UHI8"/>
<protein>
    <recommendedName>
        <fullName evidence="2">Low molecular weight protein antigen 6 PH domain-containing protein</fullName>
    </recommendedName>
</protein>
<gene>
    <name evidence="3" type="ORF">Nans01_03610</name>
</gene>
<feature type="domain" description="Low molecular weight protein antigen 6 PH" evidence="2">
    <location>
        <begin position="68"/>
        <end position="137"/>
    </location>
</feature>
<proteinExistence type="predicted"/>
<evidence type="ECO:0000313" key="4">
    <source>
        <dbReference type="Proteomes" id="UP001165092"/>
    </source>
</evidence>
<organism evidence="3 4">
    <name type="scientific">Nocardiopsis ansamitocini</name>
    <dbReference type="NCBI Taxonomy" id="1670832"/>
    <lineage>
        <taxon>Bacteria</taxon>
        <taxon>Bacillati</taxon>
        <taxon>Actinomycetota</taxon>
        <taxon>Actinomycetes</taxon>
        <taxon>Streptosporangiales</taxon>
        <taxon>Nocardiopsidaceae</taxon>
        <taxon>Nocardiopsis</taxon>
    </lineage>
</organism>
<dbReference type="InterPro" id="IPR019692">
    <property type="entry name" value="CFP-6_PH"/>
</dbReference>